<organism evidence="1">
    <name type="scientific">freshwater metagenome</name>
    <dbReference type="NCBI Taxonomy" id="449393"/>
    <lineage>
        <taxon>unclassified sequences</taxon>
        <taxon>metagenomes</taxon>
        <taxon>ecological metagenomes</taxon>
    </lineage>
</organism>
<dbReference type="EMBL" id="CAEZSF010000029">
    <property type="protein sequence ID" value="CAB4532440.1"/>
    <property type="molecule type" value="Genomic_DNA"/>
</dbReference>
<sequence length="97" mass="9432">MFDVVCVGPVGRVGASGEDAAAVSECECCALCFVSKTLGAGEVQGGCVVGGEECVDGGVTGDVAGEFSAEGLVVVVGELAEIELGVGVIDGDSKFDA</sequence>
<dbReference type="AlphaFoldDB" id="A0A6J6AZS8"/>
<evidence type="ECO:0000313" key="1">
    <source>
        <dbReference type="EMBL" id="CAB4532440.1"/>
    </source>
</evidence>
<gene>
    <name evidence="1" type="ORF">UFOPK1358_00476</name>
</gene>
<name>A0A6J6AZS8_9ZZZZ</name>
<reference evidence="1" key="1">
    <citation type="submission" date="2020-05" db="EMBL/GenBank/DDBJ databases">
        <authorList>
            <person name="Chiriac C."/>
            <person name="Salcher M."/>
            <person name="Ghai R."/>
            <person name="Kavagutti S V."/>
        </authorList>
    </citation>
    <scope>NUCLEOTIDE SEQUENCE</scope>
</reference>
<proteinExistence type="predicted"/>
<protein>
    <submittedName>
        <fullName evidence="1">Unannotated protein</fullName>
    </submittedName>
</protein>
<accession>A0A6J6AZS8</accession>